<keyword evidence="2" id="KW-1185">Reference proteome</keyword>
<accession>A0A7J7IDN2</accession>
<evidence type="ECO:0000313" key="2">
    <source>
        <dbReference type="Proteomes" id="UP000530660"/>
    </source>
</evidence>
<dbReference type="OrthoDB" id="10373377at2759"/>
<evidence type="ECO:0000313" key="1">
    <source>
        <dbReference type="EMBL" id="KAF6001138.1"/>
    </source>
</evidence>
<dbReference type="AlphaFoldDB" id="A0A7J7IDN2"/>
<comment type="caution">
    <text evidence="1">The sequence shown here is derived from an EMBL/GenBank/DDBJ whole genome shotgun (WGS) entry which is preliminary data.</text>
</comment>
<gene>
    <name evidence="1" type="ORF">F1559_003475</name>
</gene>
<name>A0A7J7IDN2_9RHOD</name>
<protein>
    <submittedName>
        <fullName evidence="1">Uncharacterized protein</fullName>
    </submittedName>
</protein>
<organism evidence="1 2">
    <name type="scientific">Cyanidiococcus yangmingshanensis</name>
    <dbReference type="NCBI Taxonomy" id="2690220"/>
    <lineage>
        <taxon>Eukaryota</taxon>
        <taxon>Rhodophyta</taxon>
        <taxon>Bangiophyceae</taxon>
        <taxon>Cyanidiales</taxon>
        <taxon>Cyanidiaceae</taxon>
        <taxon>Cyanidiococcus</taxon>
    </lineage>
</organism>
<dbReference type="InterPro" id="IPR019639">
    <property type="entry name" value="DUF2505"/>
</dbReference>
<dbReference type="Proteomes" id="UP000530660">
    <property type="component" value="Unassembled WGS sequence"/>
</dbReference>
<dbReference type="EMBL" id="VWRR01000016">
    <property type="protein sequence ID" value="KAF6001138.1"/>
    <property type="molecule type" value="Genomic_DNA"/>
</dbReference>
<reference evidence="1 2" key="1">
    <citation type="journal article" date="2020" name="J. Phycol.">
        <title>Comparative genome analysis reveals Cyanidiococcus gen. nov., a new extremophilic red algal genus sister to Cyanidioschyzon (Cyanidioschyzonaceae, Rhodophyta).</title>
        <authorList>
            <person name="Liu S.-L."/>
            <person name="Chiang Y.-R."/>
            <person name="Yoon H.S."/>
            <person name="Fu H.-Y."/>
        </authorList>
    </citation>
    <scope>NUCLEOTIDE SEQUENCE [LARGE SCALE GENOMIC DNA]</scope>
    <source>
        <strain evidence="1 2">THAL066</strain>
    </source>
</reference>
<proteinExistence type="predicted"/>
<dbReference type="Pfam" id="PF10698">
    <property type="entry name" value="DUF2505"/>
    <property type="match status" value="1"/>
</dbReference>
<sequence length="264" mass="29808">MVSFEIEYRVRLSREEMWNLREDPAFLQWQYEHCSDMSNLEIVEKHTDPEDSDLVTVSWRITPSVPLPQFVLAYVGDGAGIWIEDVHEYRLSKPFFIRFRSHPNMFREYTETRGECEFLEEPAEAVDGQASTLVCIRGEVVVDVPLVGSYVESFVVSNLKSFYTRFPDLVHSYLAAQSGTLTNEVHINGATDETIEAAQSVARKSAEASTLPADLDTQSAMLALQRSPPLPTATQPAPVGLMPESTEAVHEHVNGASEAWWRWN</sequence>